<dbReference type="EMBL" id="JBHMQT010000066">
    <property type="protein sequence ID" value="MFC0866098.1"/>
    <property type="molecule type" value="Genomic_DNA"/>
</dbReference>
<gene>
    <name evidence="2" type="ORF">ACFHYQ_27750</name>
</gene>
<dbReference type="InterPro" id="IPR021027">
    <property type="entry name" value="Transposase_put_HTH"/>
</dbReference>
<dbReference type="Proteomes" id="UP001589870">
    <property type="component" value="Unassembled WGS sequence"/>
</dbReference>
<accession>A0ABV6UD51</accession>
<comment type="caution">
    <text evidence="2">The sequence shown here is derived from an EMBL/GenBank/DDBJ whole genome shotgun (WGS) entry which is preliminary data.</text>
</comment>
<protein>
    <submittedName>
        <fullName evidence="2">Helix-turn-helix domain-containing protein</fullName>
    </submittedName>
</protein>
<evidence type="ECO:0000313" key="2">
    <source>
        <dbReference type="EMBL" id="MFC0866098.1"/>
    </source>
</evidence>
<dbReference type="RefSeq" id="WP_394304097.1">
    <property type="nucleotide sequence ID" value="NZ_JBHMQT010000066.1"/>
</dbReference>
<sequence length="73" mass="8653">MRRSFKFLLRPTARQAAALAACVEDHRQLYNAALEHRRIAYRRASSHDSTTYRREPSRFTAIVFTRPRTGRCW</sequence>
<dbReference type="Pfam" id="PF12323">
    <property type="entry name" value="HTH_OrfB_IS605"/>
    <property type="match status" value="1"/>
</dbReference>
<proteinExistence type="predicted"/>
<organism evidence="2 3">
    <name type="scientific">Sphaerimonospora cavernae</name>
    <dbReference type="NCBI Taxonomy" id="1740611"/>
    <lineage>
        <taxon>Bacteria</taxon>
        <taxon>Bacillati</taxon>
        <taxon>Actinomycetota</taxon>
        <taxon>Actinomycetes</taxon>
        <taxon>Streptosporangiales</taxon>
        <taxon>Streptosporangiaceae</taxon>
        <taxon>Sphaerimonospora</taxon>
    </lineage>
</organism>
<keyword evidence="3" id="KW-1185">Reference proteome</keyword>
<evidence type="ECO:0000259" key="1">
    <source>
        <dbReference type="Pfam" id="PF12323"/>
    </source>
</evidence>
<name>A0ABV6UD51_9ACTN</name>
<reference evidence="2 3" key="1">
    <citation type="submission" date="2024-09" db="EMBL/GenBank/DDBJ databases">
        <authorList>
            <person name="Sun Q."/>
            <person name="Mori K."/>
        </authorList>
    </citation>
    <scope>NUCLEOTIDE SEQUENCE [LARGE SCALE GENOMIC DNA]</scope>
    <source>
        <strain evidence="2 3">TBRC 1851</strain>
    </source>
</reference>
<evidence type="ECO:0000313" key="3">
    <source>
        <dbReference type="Proteomes" id="UP001589870"/>
    </source>
</evidence>
<feature type="domain" description="Transposase putative helix-turn-helix" evidence="1">
    <location>
        <begin position="1"/>
        <end position="43"/>
    </location>
</feature>